<gene>
    <name evidence="2" type="ORF">E5352_11545</name>
</gene>
<evidence type="ECO:0000259" key="1">
    <source>
        <dbReference type="Pfam" id="PF01590"/>
    </source>
</evidence>
<dbReference type="Proteomes" id="UP000306631">
    <property type="component" value="Unassembled WGS sequence"/>
</dbReference>
<dbReference type="SUPFAM" id="SSF55781">
    <property type="entry name" value="GAF domain-like"/>
    <property type="match status" value="1"/>
</dbReference>
<proteinExistence type="predicted"/>
<comment type="caution">
    <text evidence="2">The sequence shown here is derived from an EMBL/GenBank/DDBJ whole genome shotgun (WGS) entry which is preliminary data.</text>
</comment>
<protein>
    <submittedName>
        <fullName evidence="2">GAF domain-containing protein</fullName>
    </submittedName>
</protein>
<evidence type="ECO:0000313" key="2">
    <source>
        <dbReference type="EMBL" id="TGY33685.1"/>
    </source>
</evidence>
<dbReference type="AlphaFoldDB" id="A0A4S2CYH3"/>
<accession>A0A4S2CYH3</accession>
<dbReference type="InterPro" id="IPR029016">
    <property type="entry name" value="GAF-like_dom_sf"/>
</dbReference>
<dbReference type="Gene3D" id="3.30.450.40">
    <property type="match status" value="1"/>
</dbReference>
<feature type="domain" description="GAF" evidence="1">
    <location>
        <begin position="135"/>
        <end position="261"/>
    </location>
</feature>
<dbReference type="EMBL" id="SRYW01000009">
    <property type="protein sequence ID" value="TGY33685.1"/>
    <property type="molecule type" value="Genomic_DNA"/>
</dbReference>
<dbReference type="Pfam" id="PF01590">
    <property type="entry name" value="GAF"/>
    <property type="match status" value="1"/>
</dbReference>
<dbReference type="InterPro" id="IPR003018">
    <property type="entry name" value="GAF"/>
</dbReference>
<reference evidence="2 3" key="1">
    <citation type="submission" date="2019-04" db="EMBL/GenBank/DDBJ databases">
        <title>Microbes associate with the intestines of laboratory mice.</title>
        <authorList>
            <person name="Navarre W."/>
            <person name="Wong E."/>
            <person name="Huang K."/>
            <person name="Tropini C."/>
            <person name="Ng K."/>
            <person name="Yu B."/>
        </authorList>
    </citation>
    <scope>NUCLEOTIDE SEQUENCE [LARGE SCALE GENOMIC DNA]</scope>
    <source>
        <strain evidence="2 3">NM62_B4-13</strain>
    </source>
</reference>
<evidence type="ECO:0000313" key="3">
    <source>
        <dbReference type="Proteomes" id="UP000306631"/>
    </source>
</evidence>
<sequence>MIGFDLPGQQDTPGGSRVIITAILDGVPPDDWMLAFHREAGRGLRETFAVEQIRLVGEGLHFVGAITDARGLSAAVRGLVERVTAQVLDRRLAVLDNLVDESNWGPSAGNDDTPPSDPRMLDVAQLQAMPAVPGILALASDLTAMRFVAVARVTSDRWTTCAVHDLLGFGLAPGQDLVLETTICHEIRQHQMTVQFNQASEHPVFSRHHTPAMYGFESYISVPVRRRDGSFFGTLCALDPLPSRLDAAGVACFEVMGAAIGAHLDLDEGASNVAAPSVADVLGTLATRLQALEPSADPAVQTVLARLRALLPAVAA</sequence>
<organism evidence="2 3">
    <name type="scientific">Stenotrophomonas maltophilia</name>
    <name type="common">Pseudomonas maltophilia</name>
    <name type="synonym">Xanthomonas maltophilia</name>
    <dbReference type="NCBI Taxonomy" id="40324"/>
    <lineage>
        <taxon>Bacteria</taxon>
        <taxon>Pseudomonadati</taxon>
        <taxon>Pseudomonadota</taxon>
        <taxon>Gammaproteobacteria</taxon>
        <taxon>Lysobacterales</taxon>
        <taxon>Lysobacteraceae</taxon>
        <taxon>Stenotrophomonas</taxon>
        <taxon>Stenotrophomonas maltophilia group</taxon>
    </lineage>
</organism>
<dbReference type="OrthoDB" id="8807260at2"/>
<name>A0A4S2CYH3_STEMA</name>